<gene>
    <name evidence="2" type="ORF">FRD01_15465</name>
</gene>
<keyword evidence="1" id="KW-1005">Bacterial flagellum biogenesis</keyword>
<accession>A0A5B8XY73</accession>
<proteinExistence type="predicted"/>
<evidence type="ECO:0000313" key="2">
    <source>
        <dbReference type="EMBL" id="QED28606.1"/>
    </source>
</evidence>
<keyword evidence="2" id="KW-0966">Cell projection</keyword>
<dbReference type="Gene3D" id="1.20.58.300">
    <property type="entry name" value="FlgN-like"/>
    <property type="match status" value="1"/>
</dbReference>
<sequence>MHTQLAMIEDPIQSLFGVLERSVSSLQSIIKALRSERECVVFFDVQGLMGALESKNQALAEHQELQSQLQHHVKSCWQESGPRRMDTPESVSEALRLLGESVSGQSGRRLVEYSSELVALIDVVRELHDLNKELVQRSVSWITSYVAELVDTSSAGTYDVTGRIGRQRNSAQLVKRLI</sequence>
<organism evidence="2 3">
    <name type="scientific">Microvenator marinus</name>
    <dbReference type="NCBI Taxonomy" id="2600177"/>
    <lineage>
        <taxon>Bacteria</taxon>
        <taxon>Deltaproteobacteria</taxon>
        <taxon>Bradymonadales</taxon>
        <taxon>Microvenatoraceae</taxon>
        <taxon>Microvenator</taxon>
    </lineage>
</organism>
<evidence type="ECO:0000313" key="3">
    <source>
        <dbReference type="Proteomes" id="UP000321595"/>
    </source>
</evidence>
<dbReference type="KEGG" id="bbae:FRD01_15465"/>
<dbReference type="GO" id="GO:0044780">
    <property type="term" value="P:bacterial-type flagellum assembly"/>
    <property type="evidence" value="ECO:0007669"/>
    <property type="project" value="InterPro"/>
</dbReference>
<evidence type="ECO:0000256" key="1">
    <source>
        <dbReference type="ARBA" id="ARBA00022795"/>
    </source>
</evidence>
<dbReference type="AlphaFoldDB" id="A0A5B8XY73"/>
<dbReference type="Proteomes" id="UP000321595">
    <property type="component" value="Chromosome"/>
</dbReference>
<keyword evidence="2" id="KW-0969">Cilium</keyword>
<dbReference type="InterPro" id="IPR036679">
    <property type="entry name" value="FlgN-like_sf"/>
</dbReference>
<keyword evidence="3" id="KW-1185">Reference proteome</keyword>
<keyword evidence="2" id="KW-0282">Flagellum</keyword>
<dbReference type="InterPro" id="IPR007809">
    <property type="entry name" value="FlgN-like"/>
</dbReference>
<dbReference type="Pfam" id="PF05130">
    <property type="entry name" value="FlgN"/>
    <property type="match status" value="1"/>
</dbReference>
<name>A0A5B8XY73_9DELT</name>
<dbReference type="SUPFAM" id="SSF140566">
    <property type="entry name" value="FlgN-like"/>
    <property type="match status" value="1"/>
</dbReference>
<dbReference type="RefSeq" id="WP_146961185.1">
    <property type="nucleotide sequence ID" value="NZ_CP042467.1"/>
</dbReference>
<reference evidence="2 3" key="1">
    <citation type="submission" date="2019-08" db="EMBL/GenBank/DDBJ databases">
        <authorList>
            <person name="Liang Q."/>
        </authorList>
    </citation>
    <scope>NUCLEOTIDE SEQUENCE [LARGE SCALE GENOMIC DNA]</scope>
    <source>
        <strain evidence="2 3">V1718</strain>
    </source>
</reference>
<dbReference type="EMBL" id="CP042467">
    <property type="protein sequence ID" value="QED28606.1"/>
    <property type="molecule type" value="Genomic_DNA"/>
</dbReference>
<protein>
    <submittedName>
        <fullName evidence="2">Flagellar protein FlgN</fullName>
    </submittedName>
</protein>